<dbReference type="AlphaFoldDB" id="A0A235BZ29"/>
<evidence type="ECO:0000313" key="12">
    <source>
        <dbReference type="Proteomes" id="UP000215215"/>
    </source>
</evidence>
<keyword evidence="7 9" id="KW-0472">Membrane</keyword>
<dbReference type="PANTHER" id="PTHR30625">
    <property type="entry name" value="PROTEIN TOLQ"/>
    <property type="match status" value="1"/>
</dbReference>
<dbReference type="PANTHER" id="PTHR30625:SF15">
    <property type="entry name" value="BIOPOLYMER TRANSPORT PROTEIN EXBB"/>
    <property type="match status" value="1"/>
</dbReference>
<organism evidence="11 12">
    <name type="scientific">candidate division WOR-3 bacterium JGI_Cruoil_03_44_89</name>
    <dbReference type="NCBI Taxonomy" id="1973748"/>
    <lineage>
        <taxon>Bacteria</taxon>
        <taxon>Bacteria division WOR-3</taxon>
    </lineage>
</organism>
<evidence type="ECO:0000256" key="6">
    <source>
        <dbReference type="ARBA" id="ARBA00022989"/>
    </source>
</evidence>
<evidence type="ECO:0000256" key="3">
    <source>
        <dbReference type="ARBA" id="ARBA00022475"/>
    </source>
</evidence>
<dbReference type="InterPro" id="IPR002898">
    <property type="entry name" value="MotA_ExbB_proton_chnl"/>
</dbReference>
<evidence type="ECO:0000256" key="4">
    <source>
        <dbReference type="ARBA" id="ARBA00022692"/>
    </source>
</evidence>
<feature type="transmembrane region" description="Helical" evidence="9">
    <location>
        <begin position="147"/>
        <end position="170"/>
    </location>
</feature>
<evidence type="ECO:0000259" key="10">
    <source>
        <dbReference type="Pfam" id="PF01618"/>
    </source>
</evidence>
<feature type="transmembrane region" description="Helical" evidence="9">
    <location>
        <begin position="103"/>
        <end position="127"/>
    </location>
</feature>
<accession>A0A235BZ29</accession>
<comment type="subcellular location">
    <subcellularLocation>
        <location evidence="1">Cell membrane</location>
        <topology evidence="1">Multi-pass membrane protein</topology>
    </subcellularLocation>
    <subcellularLocation>
        <location evidence="8">Membrane</location>
        <topology evidence="8">Multi-pass membrane protein</topology>
    </subcellularLocation>
</comment>
<name>A0A235BZ29_UNCW3</name>
<dbReference type="EMBL" id="NOZQ01000003">
    <property type="protein sequence ID" value="OYD17623.1"/>
    <property type="molecule type" value="Genomic_DNA"/>
</dbReference>
<comment type="similarity">
    <text evidence="8">Belongs to the exbB/tolQ family.</text>
</comment>
<keyword evidence="5 8" id="KW-0653">Protein transport</keyword>
<feature type="transmembrane region" description="Helical" evidence="9">
    <location>
        <begin position="12"/>
        <end position="29"/>
    </location>
</feature>
<feature type="domain" description="MotA/TolQ/ExbB proton channel" evidence="10">
    <location>
        <begin position="68"/>
        <end position="184"/>
    </location>
</feature>
<keyword evidence="3" id="KW-1003">Cell membrane</keyword>
<keyword evidence="2 8" id="KW-0813">Transport</keyword>
<reference evidence="11 12" key="1">
    <citation type="submission" date="2017-07" db="EMBL/GenBank/DDBJ databases">
        <title>Recovery of genomes from metagenomes via a dereplication, aggregation, and scoring strategy.</title>
        <authorList>
            <person name="Sieber C.M."/>
            <person name="Probst A.J."/>
            <person name="Sharrar A."/>
            <person name="Thomas B.C."/>
            <person name="Hess M."/>
            <person name="Tringe S.G."/>
            <person name="Banfield J.F."/>
        </authorList>
    </citation>
    <scope>NUCLEOTIDE SEQUENCE [LARGE SCALE GENOMIC DNA]</scope>
    <source>
        <strain evidence="11">JGI_Cruoil_03_44_89</strain>
    </source>
</reference>
<dbReference type="GO" id="GO:0017038">
    <property type="term" value="P:protein import"/>
    <property type="evidence" value="ECO:0007669"/>
    <property type="project" value="TreeGrafter"/>
</dbReference>
<dbReference type="Pfam" id="PF01618">
    <property type="entry name" value="MotA_ExbB"/>
    <property type="match status" value="1"/>
</dbReference>
<comment type="caution">
    <text evidence="11">The sequence shown here is derived from an EMBL/GenBank/DDBJ whole genome shotgun (WGS) entry which is preliminary data.</text>
</comment>
<protein>
    <recommendedName>
        <fullName evidence="10">MotA/TolQ/ExbB proton channel domain-containing protein</fullName>
    </recommendedName>
</protein>
<evidence type="ECO:0000313" key="11">
    <source>
        <dbReference type="EMBL" id="OYD17623.1"/>
    </source>
</evidence>
<evidence type="ECO:0000256" key="8">
    <source>
        <dbReference type="RuleBase" id="RU004057"/>
    </source>
</evidence>
<gene>
    <name evidence="11" type="ORF">CH333_00400</name>
</gene>
<evidence type="ECO:0000256" key="7">
    <source>
        <dbReference type="ARBA" id="ARBA00023136"/>
    </source>
</evidence>
<evidence type="ECO:0000256" key="5">
    <source>
        <dbReference type="ARBA" id="ARBA00022927"/>
    </source>
</evidence>
<evidence type="ECO:0000256" key="2">
    <source>
        <dbReference type="ARBA" id="ARBA00022448"/>
    </source>
</evidence>
<dbReference type="GO" id="GO:0005886">
    <property type="term" value="C:plasma membrane"/>
    <property type="evidence" value="ECO:0007669"/>
    <property type="project" value="UniProtKB-SubCell"/>
</dbReference>
<keyword evidence="4 9" id="KW-0812">Transmembrane</keyword>
<sequence length="196" mass="21544">MTVFEILAKGGYMMIPIGIASLFGVAIIIERFIYYRRTRTPEDVVERCKARFREGDVKSALAICSRIDTPMTRVVFAGLKAQKEREKVMETVARKELLGFERYFTGLATVAGVSPLLGFLGTVTGMIKAFMQVERLGGNVNASVLAGGIWEALITTAVGLLVGIIAYIFYNYFVGRVRNIKEGIETTADEIAGMVV</sequence>
<evidence type="ECO:0000256" key="9">
    <source>
        <dbReference type="SAM" id="Phobius"/>
    </source>
</evidence>
<dbReference type="InterPro" id="IPR050790">
    <property type="entry name" value="ExbB/TolQ_transport"/>
</dbReference>
<evidence type="ECO:0000256" key="1">
    <source>
        <dbReference type="ARBA" id="ARBA00004651"/>
    </source>
</evidence>
<keyword evidence="6 9" id="KW-1133">Transmembrane helix</keyword>
<dbReference type="Proteomes" id="UP000215215">
    <property type="component" value="Unassembled WGS sequence"/>
</dbReference>
<proteinExistence type="inferred from homology"/>